<evidence type="ECO:0000313" key="2">
    <source>
        <dbReference type="EMBL" id="MBC8755079.1"/>
    </source>
</evidence>
<evidence type="ECO:0000313" key="3">
    <source>
        <dbReference type="Proteomes" id="UP000619238"/>
    </source>
</evidence>
<comment type="caution">
    <text evidence="2">The sequence shown here is derived from an EMBL/GenBank/DDBJ whole genome shotgun (WGS) entry which is preliminary data.</text>
</comment>
<keyword evidence="1" id="KW-0732">Signal</keyword>
<dbReference type="Proteomes" id="UP000619238">
    <property type="component" value="Unassembled WGS sequence"/>
</dbReference>
<reference evidence="2 3" key="1">
    <citation type="submission" date="2020-07" db="EMBL/GenBank/DDBJ databases">
        <title>Description of Kordia aestuariivivens sp. nov., isolated from a tidal flat.</title>
        <authorList>
            <person name="Park S."/>
            <person name="Yoon J.-H."/>
        </authorList>
    </citation>
    <scope>NUCLEOTIDE SEQUENCE [LARGE SCALE GENOMIC DNA]</scope>
    <source>
        <strain evidence="2 3">YSTF-M3</strain>
    </source>
</reference>
<dbReference type="PROSITE" id="PS51257">
    <property type="entry name" value="PROKAR_LIPOPROTEIN"/>
    <property type="match status" value="1"/>
</dbReference>
<feature type="chain" id="PRO_5047484687" evidence="1">
    <location>
        <begin position="23"/>
        <end position="53"/>
    </location>
</feature>
<keyword evidence="3" id="KW-1185">Reference proteome</keyword>
<evidence type="ECO:0000256" key="1">
    <source>
        <dbReference type="SAM" id="SignalP"/>
    </source>
</evidence>
<protein>
    <submittedName>
        <fullName evidence="2">Uncharacterized protein</fullName>
    </submittedName>
</protein>
<organism evidence="2 3">
    <name type="scientific">Kordia aestuariivivens</name>
    <dbReference type="NCBI Taxonomy" id="2759037"/>
    <lineage>
        <taxon>Bacteria</taxon>
        <taxon>Pseudomonadati</taxon>
        <taxon>Bacteroidota</taxon>
        <taxon>Flavobacteriia</taxon>
        <taxon>Flavobacteriales</taxon>
        <taxon>Flavobacteriaceae</taxon>
        <taxon>Kordia</taxon>
    </lineage>
</organism>
<dbReference type="EMBL" id="JACGWS010000005">
    <property type="protein sequence ID" value="MBC8755079.1"/>
    <property type="molecule type" value="Genomic_DNA"/>
</dbReference>
<gene>
    <name evidence="2" type="ORF">H2O64_10375</name>
</gene>
<name>A0ABR7Q939_9FLAO</name>
<dbReference type="RefSeq" id="WP_187562126.1">
    <property type="nucleotide sequence ID" value="NZ_JACGWS010000005.1"/>
</dbReference>
<sequence>MKKSILSIVAAGLLLASCGSNCMGKGVNFADTDDAKENYIMTATEDASCVEVY</sequence>
<feature type="signal peptide" evidence="1">
    <location>
        <begin position="1"/>
        <end position="22"/>
    </location>
</feature>
<proteinExistence type="predicted"/>
<accession>A0ABR7Q939</accession>